<gene>
    <name evidence="6" type="ordered locus">BN6_63790</name>
</gene>
<dbReference type="InterPro" id="IPR027443">
    <property type="entry name" value="IPNS-like_sf"/>
</dbReference>
<dbReference type="PROSITE" id="PS51471">
    <property type="entry name" value="FE2OG_OXY"/>
    <property type="match status" value="1"/>
</dbReference>
<dbReference type="PATRIC" id="fig|1179773.3.peg.6427"/>
<evidence type="ECO:0000259" key="5">
    <source>
        <dbReference type="PROSITE" id="PS51471"/>
    </source>
</evidence>
<evidence type="ECO:0000256" key="1">
    <source>
        <dbReference type="ARBA" id="ARBA00004792"/>
    </source>
</evidence>
<evidence type="ECO:0000256" key="2">
    <source>
        <dbReference type="ARBA" id="ARBA00023194"/>
    </source>
</evidence>
<name>K0K7Y6_SACES</name>
<dbReference type="Pfam" id="PF03171">
    <property type="entry name" value="2OG-FeII_Oxy"/>
    <property type="match status" value="1"/>
</dbReference>
<dbReference type="InterPro" id="IPR026992">
    <property type="entry name" value="DIOX_N"/>
</dbReference>
<keyword evidence="3" id="KW-0560">Oxidoreductase</keyword>
<evidence type="ECO:0000256" key="3">
    <source>
        <dbReference type="RuleBase" id="RU003682"/>
    </source>
</evidence>
<dbReference type="Pfam" id="PF14226">
    <property type="entry name" value="DIOX_N"/>
    <property type="match status" value="1"/>
</dbReference>
<evidence type="ECO:0000313" key="6">
    <source>
        <dbReference type="EMBL" id="CCH33622.1"/>
    </source>
</evidence>
<evidence type="ECO:0000313" key="7">
    <source>
        <dbReference type="Proteomes" id="UP000006281"/>
    </source>
</evidence>
<dbReference type="Proteomes" id="UP000006281">
    <property type="component" value="Chromosome"/>
</dbReference>
<dbReference type="RefSeq" id="WP_015103733.1">
    <property type="nucleotide sequence ID" value="NC_019673.1"/>
</dbReference>
<sequence length="308" mass="33377">MNDYVPIIDLSSRDHPRGRAALAERIGRACATSGFYVVVGHGVPAALVDRMHRVTNDFFTLPDAEKDLVATGPGVSGFRRSGGTTARSLDRDTPPDLCEAYAVHATGELDDRARARLGDHPATWKLANAWPARPAGFRATWQEYLAVVADLAADLVRLSARALGHPEDHFAGRFDRHVSSLVANYYYPRAHPPLPGQMRRGAHTDFGALTVLYQENDRGGLQVLDGDRWRDVPAVPGGFVVNIGDLMALWSGGRWVSTMHRVLPAGPGSPSRLSVPLFFQPNHDAPGDGRVTAGEWMAAKTAKLFTAG</sequence>
<dbReference type="GO" id="GO:0017000">
    <property type="term" value="P:antibiotic biosynthetic process"/>
    <property type="evidence" value="ECO:0007669"/>
    <property type="project" value="UniProtKB-KW"/>
</dbReference>
<keyword evidence="3" id="KW-0479">Metal-binding</keyword>
<dbReference type="KEGG" id="sesp:BN6_63790"/>
<proteinExistence type="inferred from homology"/>
<dbReference type="HOGENOM" id="CLU_010119_6_1_11"/>
<comment type="pathway">
    <text evidence="1">Antibiotic biosynthesis.</text>
</comment>
<keyword evidence="2" id="KW-0045">Antibiotic biosynthesis</keyword>
<feature type="domain" description="Fe2OG dioxygenase" evidence="5">
    <location>
        <begin position="177"/>
        <end position="281"/>
    </location>
</feature>
<dbReference type="STRING" id="1179773.BN6_63790"/>
<dbReference type="GO" id="GO:0016491">
    <property type="term" value="F:oxidoreductase activity"/>
    <property type="evidence" value="ECO:0007669"/>
    <property type="project" value="UniProtKB-KW"/>
</dbReference>
<accession>K0K7Y6</accession>
<organism evidence="6 7">
    <name type="scientific">Saccharothrix espanaensis (strain ATCC 51144 / DSM 44229 / JCM 9112 / NBRC 15066 / NRRL 15764)</name>
    <dbReference type="NCBI Taxonomy" id="1179773"/>
    <lineage>
        <taxon>Bacteria</taxon>
        <taxon>Bacillati</taxon>
        <taxon>Actinomycetota</taxon>
        <taxon>Actinomycetes</taxon>
        <taxon>Pseudonocardiales</taxon>
        <taxon>Pseudonocardiaceae</taxon>
        <taxon>Saccharothrix</taxon>
    </lineage>
</organism>
<comment type="similarity">
    <text evidence="3">Belongs to the iron/ascorbate-dependent oxidoreductase family.</text>
</comment>
<dbReference type="InterPro" id="IPR050231">
    <property type="entry name" value="Iron_ascorbate_oxido_reductase"/>
</dbReference>
<dbReference type="eggNOG" id="COG3491">
    <property type="taxonomic scope" value="Bacteria"/>
</dbReference>
<keyword evidence="7" id="KW-1185">Reference proteome</keyword>
<reference evidence="6 7" key="1">
    <citation type="journal article" date="2012" name="BMC Genomics">
        <title>Complete genome sequence of Saccharothrix espanaensis DSM 44229T and comparison to the other completely sequenced Pseudonocardiaceae.</title>
        <authorList>
            <person name="Strobel T."/>
            <person name="Al-Dilaimi A."/>
            <person name="Blom J."/>
            <person name="Gessner A."/>
            <person name="Kalinowski J."/>
            <person name="Luzhetska M."/>
            <person name="Puhler A."/>
            <person name="Szczepanowski R."/>
            <person name="Bechthold A."/>
            <person name="Ruckert C."/>
        </authorList>
    </citation>
    <scope>NUCLEOTIDE SEQUENCE [LARGE SCALE GENOMIC DNA]</scope>
    <source>
        <strain evidence="7">ATCC 51144 / DSM 44229 / JCM 9112 / NBRC 15066 / NRRL 15764</strain>
    </source>
</reference>
<dbReference type="InterPro" id="IPR044861">
    <property type="entry name" value="IPNS-like_FE2OG_OXY"/>
</dbReference>
<dbReference type="GO" id="GO:0046872">
    <property type="term" value="F:metal ion binding"/>
    <property type="evidence" value="ECO:0007669"/>
    <property type="project" value="UniProtKB-KW"/>
</dbReference>
<dbReference type="InterPro" id="IPR005123">
    <property type="entry name" value="Oxoglu/Fe-dep_dioxygenase_dom"/>
</dbReference>
<protein>
    <recommendedName>
        <fullName evidence="5">Fe2OG dioxygenase domain-containing protein</fullName>
    </recommendedName>
</protein>
<evidence type="ECO:0000256" key="4">
    <source>
        <dbReference type="SAM" id="MobiDB-lite"/>
    </source>
</evidence>
<dbReference type="OrthoDB" id="21825at2"/>
<dbReference type="PRINTS" id="PR00682">
    <property type="entry name" value="IPNSYNTHASE"/>
</dbReference>
<dbReference type="Gene3D" id="2.60.120.330">
    <property type="entry name" value="B-lactam Antibiotic, Isopenicillin N Synthase, Chain"/>
    <property type="match status" value="1"/>
</dbReference>
<dbReference type="AlphaFoldDB" id="K0K7Y6"/>
<keyword evidence="3" id="KW-0408">Iron</keyword>
<dbReference type="PANTHER" id="PTHR47990">
    <property type="entry name" value="2-OXOGLUTARATE (2OG) AND FE(II)-DEPENDENT OXYGENASE SUPERFAMILY PROTEIN-RELATED"/>
    <property type="match status" value="1"/>
</dbReference>
<dbReference type="EMBL" id="HE804045">
    <property type="protein sequence ID" value="CCH33622.1"/>
    <property type="molecule type" value="Genomic_DNA"/>
</dbReference>
<feature type="region of interest" description="Disordered" evidence="4">
    <location>
        <begin position="72"/>
        <end position="93"/>
    </location>
</feature>
<dbReference type="SUPFAM" id="SSF51197">
    <property type="entry name" value="Clavaminate synthase-like"/>
    <property type="match status" value="1"/>
</dbReference>